<organism evidence="4 5">
    <name type="scientific">Acropora cervicornis</name>
    <name type="common">Staghorn coral</name>
    <dbReference type="NCBI Taxonomy" id="6130"/>
    <lineage>
        <taxon>Eukaryota</taxon>
        <taxon>Metazoa</taxon>
        <taxon>Cnidaria</taxon>
        <taxon>Anthozoa</taxon>
        <taxon>Hexacorallia</taxon>
        <taxon>Scleractinia</taxon>
        <taxon>Astrocoeniina</taxon>
        <taxon>Acroporidae</taxon>
        <taxon>Acropora</taxon>
    </lineage>
</organism>
<dbReference type="Pfam" id="PF07690">
    <property type="entry name" value="MFS_1"/>
    <property type="match status" value="1"/>
</dbReference>
<dbReference type="GO" id="GO:0016020">
    <property type="term" value="C:membrane"/>
    <property type="evidence" value="ECO:0007669"/>
    <property type="project" value="UniProtKB-SubCell"/>
</dbReference>
<dbReference type="Proteomes" id="UP001249851">
    <property type="component" value="Unassembled WGS sequence"/>
</dbReference>
<keyword evidence="2" id="KW-0472">Membrane</keyword>
<dbReference type="InterPro" id="IPR050327">
    <property type="entry name" value="Proton-linked_MCT"/>
</dbReference>
<dbReference type="PANTHER" id="PTHR11360:SF284">
    <property type="entry name" value="EG:103B4.3 PROTEIN-RELATED"/>
    <property type="match status" value="1"/>
</dbReference>
<evidence type="ECO:0000256" key="1">
    <source>
        <dbReference type="ARBA" id="ARBA00004141"/>
    </source>
</evidence>
<name>A0AAD9VEM7_ACRCE</name>
<keyword evidence="2" id="KW-0812">Transmembrane</keyword>
<feature type="transmembrane region" description="Helical" evidence="2">
    <location>
        <begin position="290"/>
        <end position="307"/>
    </location>
</feature>
<comment type="subcellular location">
    <subcellularLocation>
        <location evidence="1">Membrane</location>
        <topology evidence="1">Multi-pass membrane protein</topology>
    </subcellularLocation>
</comment>
<dbReference type="InterPro" id="IPR036259">
    <property type="entry name" value="MFS_trans_sf"/>
</dbReference>
<gene>
    <name evidence="4" type="ORF">P5673_003642</name>
</gene>
<comment type="caution">
    <text evidence="4">The sequence shown here is derived from an EMBL/GenBank/DDBJ whole genome shotgun (WGS) entry which is preliminary data.</text>
</comment>
<dbReference type="Gene3D" id="1.20.1250.20">
    <property type="entry name" value="MFS general substrate transporter like domains"/>
    <property type="match status" value="2"/>
</dbReference>
<accession>A0AAD9VEM7</accession>
<feature type="domain" description="Major facilitator superfamily (MFS) profile" evidence="3">
    <location>
        <begin position="50"/>
        <end position="475"/>
    </location>
</feature>
<sequence length="475" mass="51385">MTDLRGARSHSSMNIENLTSIPVGGSNILMNYAHRQPATTFSPEKDRGWAWVVCGGSFFVMFMVYGIHTSFGVLLVVLLNHFNASKASTAWIGSISVNLLFLFSPVTSSLAGRYGVRVVTIAGGLVMSVGLFLSSYAPSLSFLYISYGLLLGIGTSLCATMALIVSADYFDRHLSLATGIVASGSSFGTLALAPTLQTLVEKFGWQKTFRLMGLGGLLVTVSGFLYKTAKRDTAEIPPLANQCFDTSVLKNKAFVLWTFATTIAGFGYFIPHFFLVRYSEDLGFSLPKSSWLISFLGISSAIGRLLFGHISDVCTFKNINIYKTCMFLSGLASILCPLASSYWALVLYVVVIGILDGSYIGLMSIVTLDIVGVHKISSAWGILFFCFMYDSLKTFKPVFYLAAGPMILGAFLLVSGVLCKQNQSTLGRKDMTELVPIPSSKPFLGGANCSNHQQPGFTSSVIVLTELKDIESLIV</sequence>
<dbReference type="EMBL" id="JARQWQ010000006">
    <property type="protein sequence ID" value="KAK2571085.1"/>
    <property type="molecule type" value="Genomic_DNA"/>
</dbReference>
<protein>
    <submittedName>
        <fullName evidence="4">Monocarboxylate transporter 10</fullName>
    </submittedName>
</protein>
<feature type="transmembrane region" description="Helical" evidence="2">
    <location>
        <begin position="398"/>
        <end position="419"/>
    </location>
</feature>
<evidence type="ECO:0000256" key="2">
    <source>
        <dbReference type="SAM" id="Phobius"/>
    </source>
</evidence>
<evidence type="ECO:0000259" key="3">
    <source>
        <dbReference type="PROSITE" id="PS50850"/>
    </source>
</evidence>
<evidence type="ECO:0000313" key="4">
    <source>
        <dbReference type="EMBL" id="KAK2571085.1"/>
    </source>
</evidence>
<proteinExistence type="predicted"/>
<feature type="transmembrane region" description="Helical" evidence="2">
    <location>
        <begin position="208"/>
        <end position="226"/>
    </location>
</feature>
<dbReference type="InterPro" id="IPR011701">
    <property type="entry name" value="MFS"/>
</dbReference>
<feature type="transmembrane region" description="Helical" evidence="2">
    <location>
        <begin position="90"/>
        <end position="111"/>
    </location>
</feature>
<keyword evidence="5" id="KW-1185">Reference proteome</keyword>
<reference evidence="4" key="1">
    <citation type="journal article" date="2023" name="G3 (Bethesda)">
        <title>Whole genome assembly and annotation of the endangered Caribbean coral Acropora cervicornis.</title>
        <authorList>
            <person name="Selwyn J.D."/>
            <person name="Vollmer S.V."/>
        </authorList>
    </citation>
    <scope>NUCLEOTIDE SEQUENCE</scope>
    <source>
        <strain evidence="4">K2</strain>
    </source>
</reference>
<dbReference type="PROSITE" id="PS50850">
    <property type="entry name" value="MFS"/>
    <property type="match status" value="1"/>
</dbReference>
<feature type="transmembrane region" description="Helical" evidence="2">
    <location>
        <begin position="176"/>
        <end position="196"/>
    </location>
</feature>
<dbReference type="AlphaFoldDB" id="A0AAD9VEM7"/>
<feature type="non-terminal residue" evidence="4">
    <location>
        <position position="475"/>
    </location>
</feature>
<dbReference type="PANTHER" id="PTHR11360">
    <property type="entry name" value="MONOCARBOXYLATE TRANSPORTER"/>
    <property type="match status" value="1"/>
</dbReference>
<feature type="transmembrane region" description="Helical" evidence="2">
    <location>
        <begin position="254"/>
        <end position="278"/>
    </location>
</feature>
<feature type="transmembrane region" description="Helical" evidence="2">
    <location>
        <begin position="49"/>
        <end position="78"/>
    </location>
</feature>
<keyword evidence="2" id="KW-1133">Transmembrane helix</keyword>
<dbReference type="SUPFAM" id="SSF103473">
    <property type="entry name" value="MFS general substrate transporter"/>
    <property type="match status" value="1"/>
</dbReference>
<dbReference type="CDD" id="cd17352">
    <property type="entry name" value="MFS_MCT_SLC16"/>
    <property type="match status" value="1"/>
</dbReference>
<evidence type="ECO:0000313" key="5">
    <source>
        <dbReference type="Proteomes" id="UP001249851"/>
    </source>
</evidence>
<dbReference type="InterPro" id="IPR020846">
    <property type="entry name" value="MFS_dom"/>
</dbReference>
<reference evidence="4" key="2">
    <citation type="journal article" date="2023" name="Science">
        <title>Genomic signatures of disease resistance in endangered staghorn corals.</title>
        <authorList>
            <person name="Vollmer S.V."/>
            <person name="Selwyn J.D."/>
            <person name="Despard B.A."/>
            <person name="Roesel C.L."/>
        </authorList>
    </citation>
    <scope>NUCLEOTIDE SEQUENCE</scope>
    <source>
        <strain evidence="4">K2</strain>
    </source>
</reference>
<feature type="transmembrane region" description="Helical" evidence="2">
    <location>
        <begin position="143"/>
        <end position="164"/>
    </location>
</feature>
<dbReference type="GO" id="GO:0008028">
    <property type="term" value="F:monocarboxylic acid transmembrane transporter activity"/>
    <property type="evidence" value="ECO:0007669"/>
    <property type="project" value="TreeGrafter"/>
</dbReference>
<feature type="transmembrane region" description="Helical" evidence="2">
    <location>
        <begin position="118"/>
        <end position="137"/>
    </location>
</feature>